<evidence type="ECO:0000313" key="2">
    <source>
        <dbReference type="Proteomes" id="UP000624701"/>
    </source>
</evidence>
<organism evidence="1 2">
    <name type="scientific">Winogradskyella haliclonae</name>
    <dbReference type="NCBI Taxonomy" id="2048558"/>
    <lineage>
        <taxon>Bacteria</taxon>
        <taxon>Pseudomonadati</taxon>
        <taxon>Bacteroidota</taxon>
        <taxon>Flavobacteriia</taxon>
        <taxon>Flavobacteriales</taxon>
        <taxon>Flavobacteriaceae</taxon>
        <taxon>Winogradskyella</taxon>
    </lineage>
</organism>
<name>A0ABQ2C367_9FLAO</name>
<proteinExistence type="predicted"/>
<keyword evidence="2" id="KW-1185">Reference proteome</keyword>
<dbReference type="Proteomes" id="UP000624701">
    <property type="component" value="Unassembled WGS sequence"/>
</dbReference>
<dbReference type="RefSeq" id="WP_229719677.1">
    <property type="nucleotide sequence ID" value="NZ_BMDQ01000002.1"/>
</dbReference>
<dbReference type="EMBL" id="BMDQ01000002">
    <property type="protein sequence ID" value="GGI57563.1"/>
    <property type="molecule type" value="Genomic_DNA"/>
</dbReference>
<reference evidence="2" key="1">
    <citation type="journal article" date="2019" name="Int. J. Syst. Evol. Microbiol.">
        <title>The Global Catalogue of Microorganisms (GCM) 10K type strain sequencing project: providing services to taxonomists for standard genome sequencing and annotation.</title>
        <authorList>
            <consortium name="The Broad Institute Genomics Platform"/>
            <consortium name="The Broad Institute Genome Sequencing Center for Infectious Disease"/>
            <person name="Wu L."/>
            <person name="Ma J."/>
        </authorList>
    </citation>
    <scope>NUCLEOTIDE SEQUENCE [LARGE SCALE GENOMIC DNA]</scope>
    <source>
        <strain evidence="2">CCM 8681</strain>
    </source>
</reference>
<protein>
    <submittedName>
        <fullName evidence="1">Uncharacterized protein</fullName>
    </submittedName>
</protein>
<evidence type="ECO:0000313" key="1">
    <source>
        <dbReference type="EMBL" id="GGI57563.1"/>
    </source>
</evidence>
<sequence length="112" mass="13084">MNIYKEIEKERLRQDEMWGEQNHPCLNQALMNRQQSCSSDDMCANYEIPSETRARFLSRSSFKKGEGTFAHIALEEFAEVISELDINKRRIELIQLTAVCVAWLESIDRQIS</sequence>
<gene>
    <name evidence="1" type="ORF">GCM10011444_18720</name>
</gene>
<accession>A0ABQ2C367</accession>
<comment type="caution">
    <text evidence="1">The sequence shown here is derived from an EMBL/GenBank/DDBJ whole genome shotgun (WGS) entry which is preliminary data.</text>
</comment>